<evidence type="ECO:0000313" key="6">
    <source>
        <dbReference type="Proteomes" id="UP000315133"/>
    </source>
</evidence>
<sequence>MDVRTATGPLDADRLAEWYAVPPEARDRTWVRGSFITSLDGRATGPGGLSGGLNAGSEGDHAAFHHVREQADVVVVGAGTIRSEGYGPLPRVNLAVVTRSGDVPDKVLDRSPGDGEVVVISGDGAEVTPRQVLDEVGRRGWRSVVIEGGPSLFAPWVRAGLVDELCVTVRPVLVGGDGPLLVPASARFDDLVGRATHVLVWGGDVLVRTRLR</sequence>
<dbReference type="SUPFAM" id="SSF53597">
    <property type="entry name" value="Dihydrofolate reductase-like"/>
    <property type="match status" value="1"/>
</dbReference>
<reference evidence="5 6" key="1">
    <citation type="submission" date="2019-06" db="EMBL/GenBank/DDBJ databases">
        <title>Sequencing the genomes of 1000 actinobacteria strains.</title>
        <authorList>
            <person name="Klenk H.-P."/>
        </authorList>
    </citation>
    <scope>NUCLEOTIDE SEQUENCE [LARGE SCALE GENOMIC DNA]</scope>
    <source>
        <strain evidence="5 6">DSM 12362</strain>
    </source>
</reference>
<keyword evidence="6" id="KW-1185">Reference proteome</keyword>
<comment type="caution">
    <text evidence="5">The sequence shown here is derived from an EMBL/GenBank/DDBJ whole genome shotgun (WGS) entry which is preliminary data.</text>
</comment>
<dbReference type="Gene3D" id="3.40.430.10">
    <property type="entry name" value="Dihydrofolate Reductase, subunit A"/>
    <property type="match status" value="2"/>
</dbReference>
<dbReference type="GO" id="GO:0008703">
    <property type="term" value="F:5-amino-6-(5-phosphoribosylamino)uracil reductase activity"/>
    <property type="evidence" value="ECO:0007669"/>
    <property type="project" value="InterPro"/>
</dbReference>
<evidence type="ECO:0000313" key="5">
    <source>
        <dbReference type="EMBL" id="TQM96625.1"/>
    </source>
</evidence>
<dbReference type="OrthoDB" id="5243299at2"/>
<dbReference type="InterPro" id="IPR024072">
    <property type="entry name" value="DHFR-like_dom_sf"/>
</dbReference>
<dbReference type="GO" id="GO:0009231">
    <property type="term" value="P:riboflavin biosynthetic process"/>
    <property type="evidence" value="ECO:0007669"/>
    <property type="project" value="InterPro"/>
</dbReference>
<dbReference type="InterPro" id="IPR002734">
    <property type="entry name" value="RibDG_C"/>
</dbReference>
<protein>
    <submittedName>
        <fullName evidence="5">Riboflavin biosynthesis pyrimidine reductase</fullName>
    </submittedName>
</protein>
<dbReference type="EMBL" id="VFPU01000001">
    <property type="protein sequence ID" value="TQM96625.1"/>
    <property type="molecule type" value="Genomic_DNA"/>
</dbReference>
<dbReference type="RefSeq" id="WP_141818212.1">
    <property type="nucleotide sequence ID" value="NZ_BAAAIL010000003.1"/>
</dbReference>
<dbReference type="AlphaFoldDB" id="A0A543KNG7"/>
<evidence type="ECO:0000256" key="2">
    <source>
        <dbReference type="ARBA" id="ARBA00022857"/>
    </source>
</evidence>
<keyword evidence="3" id="KW-0560">Oxidoreductase</keyword>
<dbReference type="InterPro" id="IPR050765">
    <property type="entry name" value="Riboflavin_Biosynth_HTPR"/>
</dbReference>
<keyword evidence="2" id="KW-0521">NADP</keyword>
<dbReference type="Proteomes" id="UP000315133">
    <property type="component" value="Unassembled WGS sequence"/>
</dbReference>
<evidence type="ECO:0000259" key="4">
    <source>
        <dbReference type="Pfam" id="PF01872"/>
    </source>
</evidence>
<dbReference type="PANTHER" id="PTHR38011">
    <property type="entry name" value="DIHYDROFOLATE REDUCTASE FAMILY PROTEIN (AFU_ORTHOLOGUE AFUA_8G06820)"/>
    <property type="match status" value="1"/>
</dbReference>
<name>A0A543KNG7_9MICO</name>
<accession>A0A543KNG7</accession>
<organism evidence="5 6">
    <name type="scientific">Ornithinimicrobium humiphilum</name>
    <dbReference type="NCBI Taxonomy" id="125288"/>
    <lineage>
        <taxon>Bacteria</taxon>
        <taxon>Bacillati</taxon>
        <taxon>Actinomycetota</taxon>
        <taxon>Actinomycetes</taxon>
        <taxon>Micrococcales</taxon>
        <taxon>Ornithinimicrobiaceae</taxon>
        <taxon>Ornithinimicrobium</taxon>
    </lineage>
</organism>
<evidence type="ECO:0000256" key="1">
    <source>
        <dbReference type="ARBA" id="ARBA00005104"/>
    </source>
</evidence>
<proteinExistence type="predicted"/>
<gene>
    <name evidence="5" type="ORF">FB476_1495</name>
</gene>
<dbReference type="Pfam" id="PF01872">
    <property type="entry name" value="RibD_C"/>
    <property type="match status" value="1"/>
</dbReference>
<evidence type="ECO:0000256" key="3">
    <source>
        <dbReference type="ARBA" id="ARBA00023002"/>
    </source>
</evidence>
<feature type="domain" description="Bacterial bifunctional deaminase-reductase C-terminal" evidence="4">
    <location>
        <begin position="30"/>
        <end position="184"/>
    </location>
</feature>
<comment type="pathway">
    <text evidence="1">Cofactor biosynthesis; riboflavin biosynthesis.</text>
</comment>
<dbReference type="PANTHER" id="PTHR38011:SF7">
    <property type="entry name" value="2,5-DIAMINO-6-RIBOSYLAMINO-4(3H)-PYRIMIDINONE 5'-PHOSPHATE REDUCTASE"/>
    <property type="match status" value="1"/>
</dbReference>